<dbReference type="GeneID" id="116413661"/>
<protein>
    <submittedName>
        <fullName evidence="3">Uncharacterized protein LOC116413661</fullName>
    </submittedName>
</protein>
<dbReference type="Proteomes" id="UP001652740">
    <property type="component" value="Unplaced"/>
</dbReference>
<keyword evidence="2" id="KW-1185">Reference proteome</keyword>
<gene>
    <name evidence="3" type="primary">LOC116413661</name>
</gene>
<evidence type="ECO:0000313" key="2">
    <source>
        <dbReference type="Proteomes" id="UP001652740"/>
    </source>
</evidence>
<reference evidence="3" key="1">
    <citation type="submission" date="2025-08" db="UniProtKB">
        <authorList>
            <consortium name="RefSeq"/>
        </authorList>
    </citation>
    <scope>IDENTIFICATION</scope>
    <source>
        <tissue evidence="3">Whole larvae</tissue>
    </source>
</reference>
<feature type="compositionally biased region" description="Basic residues" evidence="1">
    <location>
        <begin position="20"/>
        <end position="35"/>
    </location>
</feature>
<evidence type="ECO:0000313" key="3">
    <source>
        <dbReference type="RefSeq" id="XP_052753669.1"/>
    </source>
</evidence>
<dbReference type="RefSeq" id="XP_052753669.1">
    <property type="nucleotide sequence ID" value="XM_052897709.1"/>
</dbReference>
<sequence>MYKGGLPCRRKLPCGNGDLRRHRKNKKKKYRHRNKYSTSSKSNKSNRSSESALSSGSSSSASSLSGSSSDEKNPGNTVHKNKYKQNWLWNRYMDGDRMNVNLYAPQFNNLGPSGADLFFGRKWWYFNQDNYKPIR</sequence>
<organism evidence="2 3">
    <name type="scientific">Galleria mellonella</name>
    <name type="common">Greater wax moth</name>
    <dbReference type="NCBI Taxonomy" id="7137"/>
    <lineage>
        <taxon>Eukaryota</taxon>
        <taxon>Metazoa</taxon>
        <taxon>Ecdysozoa</taxon>
        <taxon>Arthropoda</taxon>
        <taxon>Hexapoda</taxon>
        <taxon>Insecta</taxon>
        <taxon>Pterygota</taxon>
        <taxon>Neoptera</taxon>
        <taxon>Endopterygota</taxon>
        <taxon>Lepidoptera</taxon>
        <taxon>Glossata</taxon>
        <taxon>Ditrysia</taxon>
        <taxon>Pyraloidea</taxon>
        <taxon>Pyralidae</taxon>
        <taxon>Galleriinae</taxon>
        <taxon>Galleria</taxon>
    </lineage>
</organism>
<name>A0ABM3MR32_GALME</name>
<accession>A0ABM3MR32</accession>
<proteinExistence type="predicted"/>
<feature type="compositionally biased region" description="Low complexity" evidence="1">
    <location>
        <begin position="36"/>
        <end position="68"/>
    </location>
</feature>
<feature type="region of interest" description="Disordered" evidence="1">
    <location>
        <begin position="1"/>
        <end position="80"/>
    </location>
</feature>
<evidence type="ECO:0000256" key="1">
    <source>
        <dbReference type="SAM" id="MobiDB-lite"/>
    </source>
</evidence>